<dbReference type="GO" id="GO:0003729">
    <property type="term" value="F:mRNA binding"/>
    <property type="evidence" value="ECO:0007669"/>
    <property type="project" value="TreeGrafter"/>
</dbReference>
<dbReference type="GeneID" id="24441917"/>
<dbReference type="EMDB" id="EMD-11032"/>
<keyword evidence="2 4" id="KW-0689">Ribosomal protein</keyword>
<reference evidence="7" key="1">
    <citation type="journal article" date="2006" name="PLoS Biol.">
        <title>Macronuclear genome sequence of the ciliate Tetrahymena thermophila, a model eukaryote.</title>
        <authorList>
            <person name="Eisen J.A."/>
            <person name="Coyne R.S."/>
            <person name="Wu M."/>
            <person name="Wu D."/>
            <person name="Thiagarajan M."/>
            <person name="Wortman J.R."/>
            <person name="Badger J.H."/>
            <person name="Ren Q."/>
            <person name="Amedeo P."/>
            <person name="Jones K.M."/>
            <person name="Tallon L.J."/>
            <person name="Delcher A.L."/>
            <person name="Salzberg S.L."/>
            <person name="Silva J.C."/>
            <person name="Haas B.J."/>
            <person name="Majoros W.H."/>
            <person name="Farzad M."/>
            <person name="Carlton J.M."/>
            <person name="Smith R.K. Jr."/>
            <person name="Garg J."/>
            <person name="Pearlman R.E."/>
            <person name="Karrer K.M."/>
            <person name="Sun L."/>
            <person name="Manning G."/>
            <person name="Elde N.C."/>
            <person name="Turkewitz A.P."/>
            <person name="Asai D.J."/>
            <person name="Wilkes D.E."/>
            <person name="Wang Y."/>
            <person name="Cai H."/>
            <person name="Collins K."/>
            <person name="Stewart B.A."/>
            <person name="Lee S.R."/>
            <person name="Wilamowska K."/>
            <person name="Weinberg Z."/>
            <person name="Ruzzo W.L."/>
            <person name="Wloga D."/>
            <person name="Gaertig J."/>
            <person name="Frankel J."/>
            <person name="Tsao C.-C."/>
            <person name="Gorovsky M.A."/>
            <person name="Keeling P.J."/>
            <person name="Waller R.F."/>
            <person name="Patron N.J."/>
            <person name="Cherry J.M."/>
            <person name="Stover N.A."/>
            <person name="Krieger C.J."/>
            <person name="del Toro C."/>
            <person name="Ryder H.F."/>
            <person name="Williamson S.C."/>
            <person name="Barbeau R.A."/>
            <person name="Hamilton E.P."/>
            <person name="Orias E."/>
        </authorList>
    </citation>
    <scope>NUCLEOTIDE SEQUENCE [LARGE SCALE GENOMIC DNA]</scope>
    <source>
        <strain evidence="7">SB210</strain>
    </source>
</reference>
<dbReference type="PROSITE" id="PS00783">
    <property type="entry name" value="RIBOSOMAL_L13"/>
    <property type="match status" value="1"/>
</dbReference>
<evidence type="ECO:0000256" key="5">
    <source>
        <dbReference type="SAM" id="MobiDB-lite"/>
    </source>
</evidence>
<dbReference type="EMBL" id="GG662558">
    <property type="protein sequence ID" value="EWS72847.1"/>
    <property type="molecule type" value="Genomic_DNA"/>
</dbReference>
<sequence length="391" mass="45021">MIGKNIVSKLGNLASNVHILNKQIASFSVWKNPTNYLPEKAKFPSPKELFPKDNENSWKTLNDLTPSLFKDVQGFKEKQVQRAAYMQIAKPNGQMYHIFDASKMPLGRMCQKIAFFLQGKHRPTFKNCDQVTYDNIIVVNAANIMLTGKKALLKTVKYHTGFVGGLKEKSYKFFLTEKPEQLVFYCISKMLPKNLKRRDLLKKVEIYRDFQHEKQGLPNFVPYTEKETFDQYFNPFVHNFEDLVIKFQSSKETPKELEGIKKEIDPEITLPFNQRSKIFKLNAHNRRVMKQWKMYYRRLRRYKVHKIKAPKNRDPNLSNKSFMITSDRQIKDFNLHNRIVPEEVPEDDDEIMRTIPRQGGGSATAGPAKPAGGNANAGAAAAKGGKQGGKK</sequence>
<reference evidence="8" key="2">
    <citation type="journal article" date="2020" name="Elife">
        <title>Ciliate mitoribosome illuminates evolutionary steps of mitochondrial translation.</title>
        <authorList>
            <person name="Tobiasson V."/>
            <person name="Amunts A."/>
        </authorList>
    </citation>
    <scope>STRUCTURE BY ELECTRON MICROSCOPY (3.70 ANGSTROMS)</scope>
</reference>
<dbReference type="InterPro" id="IPR005823">
    <property type="entry name" value="Ribosomal_uL13_bac-type"/>
</dbReference>
<evidence type="ECO:0000313" key="7">
    <source>
        <dbReference type="Proteomes" id="UP000009168"/>
    </source>
</evidence>
<organism evidence="6 7">
    <name type="scientific">Tetrahymena thermophila (strain SB210)</name>
    <dbReference type="NCBI Taxonomy" id="312017"/>
    <lineage>
        <taxon>Eukaryota</taxon>
        <taxon>Sar</taxon>
        <taxon>Alveolata</taxon>
        <taxon>Ciliophora</taxon>
        <taxon>Intramacronucleata</taxon>
        <taxon>Oligohymenophorea</taxon>
        <taxon>Hymenostomatida</taxon>
        <taxon>Tetrahymenina</taxon>
        <taxon>Tetrahymenidae</taxon>
        <taxon>Tetrahymena</taxon>
    </lineage>
</organism>
<keyword evidence="3 4" id="KW-0687">Ribonucleoprotein</keyword>
<keyword evidence="8" id="KW-0002">3D-structure</keyword>
<evidence type="ECO:0000256" key="3">
    <source>
        <dbReference type="ARBA" id="ARBA00023274"/>
    </source>
</evidence>
<dbReference type="KEGG" id="tet:TTHERM_001207659"/>
<dbReference type="GO" id="GO:0005762">
    <property type="term" value="C:mitochondrial large ribosomal subunit"/>
    <property type="evidence" value="ECO:0007669"/>
    <property type="project" value="TreeGrafter"/>
</dbReference>
<comment type="similarity">
    <text evidence="1 4">Belongs to the universal ribosomal protein uL13 family.</text>
</comment>
<dbReference type="GO" id="GO:0003735">
    <property type="term" value="F:structural constituent of ribosome"/>
    <property type="evidence" value="ECO:0007669"/>
    <property type="project" value="InterPro"/>
</dbReference>
<evidence type="ECO:0000313" key="6">
    <source>
        <dbReference type="EMBL" id="EWS72847.1"/>
    </source>
</evidence>
<dbReference type="InterPro" id="IPR005822">
    <property type="entry name" value="Ribosomal_uL13"/>
</dbReference>
<dbReference type="PDB" id="6Z1P">
    <property type="method" value="EM"/>
    <property type="resolution" value="3.70 A"/>
    <property type="chains" value="Ao=1-391"/>
</dbReference>
<dbReference type="Pfam" id="PF00572">
    <property type="entry name" value="Ribosomal_L13"/>
    <property type="match status" value="1"/>
</dbReference>
<dbReference type="OrthoDB" id="311781at2759"/>
<dbReference type="Proteomes" id="UP000009168">
    <property type="component" value="Unassembled WGS sequence"/>
</dbReference>
<proteinExistence type="evidence at protein level"/>
<dbReference type="InParanoid" id="W7X626"/>
<dbReference type="AlphaFoldDB" id="W7X626"/>
<dbReference type="PANTHER" id="PTHR11545:SF41">
    <property type="entry name" value="50S RIBOSOMAL PROTEIN L13, CHLOROPLASTIC"/>
    <property type="match status" value="1"/>
</dbReference>
<keyword evidence="7" id="KW-1185">Reference proteome</keyword>
<gene>
    <name evidence="6" type="ORF">TTHERM_001207659</name>
</gene>
<evidence type="ECO:0007829" key="8">
    <source>
        <dbReference type="PDB" id="6Z1P"/>
    </source>
</evidence>
<dbReference type="eggNOG" id="KOG0594">
    <property type="taxonomic scope" value="Eukaryota"/>
</dbReference>
<evidence type="ECO:0000256" key="2">
    <source>
        <dbReference type="ARBA" id="ARBA00022980"/>
    </source>
</evidence>
<evidence type="ECO:0000256" key="4">
    <source>
        <dbReference type="RuleBase" id="RU003877"/>
    </source>
</evidence>
<dbReference type="STRING" id="312017.W7X626"/>
<protein>
    <submittedName>
        <fullName evidence="6">50S ribosomal protein L13</fullName>
    </submittedName>
</protein>
<accession>W7X626</accession>
<dbReference type="RefSeq" id="XP_012654620.1">
    <property type="nucleotide sequence ID" value="XM_012799166.1"/>
</dbReference>
<dbReference type="SUPFAM" id="SSF52161">
    <property type="entry name" value="Ribosomal protein L13"/>
    <property type="match status" value="1"/>
</dbReference>
<dbReference type="GO" id="GO:0006412">
    <property type="term" value="P:translation"/>
    <property type="evidence" value="ECO:0007669"/>
    <property type="project" value="InterPro"/>
</dbReference>
<dbReference type="NCBIfam" id="TIGR01066">
    <property type="entry name" value="rplM_bact"/>
    <property type="match status" value="1"/>
</dbReference>
<dbReference type="HAMAP" id="MF_01366">
    <property type="entry name" value="Ribosomal_uL13"/>
    <property type="match status" value="1"/>
</dbReference>
<dbReference type="PANTHER" id="PTHR11545">
    <property type="entry name" value="RIBOSOMAL PROTEIN L13"/>
    <property type="match status" value="1"/>
</dbReference>
<evidence type="ECO:0000256" key="1">
    <source>
        <dbReference type="ARBA" id="ARBA00006227"/>
    </source>
</evidence>
<name>W7X626_TETTS</name>
<dbReference type="InterPro" id="IPR036899">
    <property type="entry name" value="Ribosomal_uL13_sf"/>
</dbReference>
<feature type="compositionally biased region" description="Low complexity" evidence="5">
    <location>
        <begin position="364"/>
        <end position="384"/>
    </location>
</feature>
<dbReference type="GO" id="GO:0017148">
    <property type="term" value="P:negative regulation of translation"/>
    <property type="evidence" value="ECO:0007669"/>
    <property type="project" value="TreeGrafter"/>
</dbReference>
<dbReference type="InterPro" id="IPR023563">
    <property type="entry name" value="Ribosomal_uL13_CS"/>
</dbReference>
<dbReference type="Gene3D" id="3.90.1180.10">
    <property type="entry name" value="Ribosomal protein L13"/>
    <property type="match status" value="1"/>
</dbReference>
<dbReference type="CDD" id="cd00392">
    <property type="entry name" value="Ribosomal_L13"/>
    <property type="match status" value="1"/>
</dbReference>
<feature type="region of interest" description="Disordered" evidence="5">
    <location>
        <begin position="345"/>
        <end position="391"/>
    </location>
</feature>